<feature type="region of interest" description="Disordered" evidence="4">
    <location>
        <begin position="210"/>
        <end position="242"/>
    </location>
</feature>
<dbReference type="PROSITE" id="PS51004">
    <property type="entry name" value="SEMA"/>
    <property type="match status" value="1"/>
</dbReference>
<feature type="repeat" description="ANK" evidence="2">
    <location>
        <begin position="472"/>
        <end position="504"/>
    </location>
</feature>
<dbReference type="EMBL" id="KB589883">
    <property type="protein sequence ID" value="EMP25426.1"/>
    <property type="molecule type" value="Genomic_DNA"/>
</dbReference>
<dbReference type="InterPro" id="IPR036770">
    <property type="entry name" value="Ankyrin_rpt-contain_sf"/>
</dbReference>
<dbReference type="Pfam" id="PF01403">
    <property type="entry name" value="Sema"/>
    <property type="match status" value="1"/>
</dbReference>
<keyword evidence="1" id="KW-0325">Glycoprotein</keyword>
<dbReference type="PANTHER" id="PTHR11036:SF16">
    <property type="entry name" value="SEMAPHORIN-4C"/>
    <property type="match status" value="1"/>
</dbReference>
<comment type="caution">
    <text evidence="3">Lacks conserved residue(s) required for the propagation of feature annotation.</text>
</comment>
<dbReference type="InterPro" id="IPR002110">
    <property type="entry name" value="Ankyrin_rpt"/>
</dbReference>
<evidence type="ECO:0000256" key="3">
    <source>
        <dbReference type="PROSITE-ProRule" id="PRU00352"/>
    </source>
</evidence>
<proteinExistence type="predicted"/>
<evidence type="ECO:0000256" key="4">
    <source>
        <dbReference type="SAM" id="MobiDB-lite"/>
    </source>
</evidence>
<keyword evidence="5" id="KW-0732">Signal</keyword>
<dbReference type="InterPro" id="IPR015943">
    <property type="entry name" value="WD40/YVTN_repeat-like_dom_sf"/>
</dbReference>
<evidence type="ECO:0000256" key="1">
    <source>
        <dbReference type="ARBA" id="ARBA00023180"/>
    </source>
</evidence>
<dbReference type="GO" id="GO:0071526">
    <property type="term" value="P:semaphorin-plexin signaling pathway"/>
    <property type="evidence" value="ECO:0007669"/>
    <property type="project" value="TreeGrafter"/>
</dbReference>
<dbReference type="GO" id="GO:0007411">
    <property type="term" value="P:axon guidance"/>
    <property type="evidence" value="ECO:0007669"/>
    <property type="project" value="TreeGrafter"/>
</dbReference>
<evidence type="ECO:0000256" key="2">
    <source>
        <dbReference type="PROSITE-ProRule" id="PRU00023"/>
    </source>
</evidence>
<dbReference type="GO" id="GO:0001755">
    <property type="term" value="P:neural crest cell migration"/>
    <property type="evidence" value="ECO:0007669"/>
    <property type="project" value="TreeGrafter"/>
</dbReference>
<feature type="chain" id="PRO_5004079441" evidence="5">
    <location>
        <begin position="20"/>
        <end position="771"/>
    </location>
</feature>
<dbReference type="GO" id="GO:0030335">
    <property type="term" value="P:positive regulation of cell migration"/>
    <property type="evidence" value="ECO:0007669"/>
    <property type="project" value="TreeGrafter"/>
</dbReference>
<gene>
    <name evidence="7" type="ORF">UY3_17494</name>
</gene>
<evidence type="ECO:0000259" key="6">
    <source>
        <dbReference type="PROSITE" id="PS51004"/>
    </source>
</evidence>
<dbReference type="InterPro" id="IPR027231">
    <property type="entry name" value="Semaphorin"/>
</dbReference>
<dbReference type="GO" id="GO:0030672">
    <property type="term" value="C:synaptic vesicle membrane"/>
    <property type="evidence" value="ECO:0007669"/>
    <property type="project" value="TreeGrafter"/>
</dbReference>
<feature type="repeat" description="ANK" evidence="2">
    <location>
        <begin position="609"/>
        <end position="641"/>
    </location>
</feature>
<dbReference type="GO" id="GO:0005886">
    <property type="term" value="C:plasma membrane"/>
    <property type="evidence" value="ECO:0007669"/>
    <property type="project" value="TreeGrafter"/>
</dbReference>
<evidence type="ECO:0000256" key="5">
    <source>
        <dbReference type="SAM" id="SignalP"/>
    </source>
</evidence>
<reference evidence="8" key="1">
    <citation type="journal article" date="2013" name="Nat. Genet.">
        <title>The draft genomes of soft-shell turtle and green sea turtle yield insights into the development and evolution of the turtle-specific body plan.</title>
        <authorList>
            <person name="Wang Z."/>
            <person name="Pascual-Anaya J."/>
            <person name="Zadissa A."/>
            <person name="Li W."/>
            <person name="Niimura Y."/>
            <person name="Huang Z."/>
            <person name="Li C."/>
            <person name="White S."/>
            <person name="Xiong Z."/>
            <person name="Fang D."/>
            <person name="Wang B."/>
            <person name="Ming Y."/>
            <person name="Chen Y."/>
            <person name="Zheng Y."/>
            <person name="Kuraku S."/>
            <person name="Pignatelli M."/>
            <person name="Herrero J."/>
            <person name="Beal K."/>
            <person name="Nozawa M."/>
            <person name="Li Q."/>
            <person name="Wang J."/>
            <person name="Zhang H."/>
            <person name="Yu L."/>
            <person name="Shigenobu S."/>
            <person name="Wang J."/>
            <person name="Liu J."/>
            <person name="Flicek P."/>
            <person name="Searle S."/>
            <person name="Wang J."/>
            <person name="Kuratani S."/>
            <person name="Yin Y."/>
            <person name="Aken B."/>
            <person name="Zhang G."/>
            <person name="Irie N."/>
        </authorList>
    </citation>
    <scope>NUCLEOTIDE SEQUENCE [LARGE SCALE GENOMIC DNA]</scope>
</reference>
<dbReference type="PANTHER" id="PTHR11036">
    <property type="entry name" value="SEMAPHORIN"/>
    <property type="match status" value="1"/>
</dbReference>
<name>M7AJZ4_CHEMY</name>
<organism evidence="7 8">
    <name type="scientific">Chelonia mydas</name>
    <name type="common">Green sea-turtle</name>
    <name type="synonym">Chelonia agassizi</name>
    <dbReference type="NCBI Taxonomy" id="8469"/>
    <lineage>
        <taxon>Eukaryota</taxon>
        <taxon>Metazoa</taxon>
        <taxon>Chordata</taxon>
        <taxon>Craniata</taxon>
        <taxon>Vertebrata</taxon>
        <taxon>Euteleostomi</taxon>
        <taxon>Archelosauria</taxon>
        <taxon>Testudinata</taxon>
        <taxon>Testudines</taxon>
        <taxon>Cryptodira</taxon>
        <taxon>Durocryptodira</taxon>
        <taxon>Americhelydia</taxon>
        <taxon>Chelonioidea</taxon>
        <taxon>Cheloniidae</taxon>
        <taxon>Chelonia</taxon>
    </lineage>
</organism>
<sequence length="771" mass="84856">MDTSLPGLALLTAVCLSVGTTDNAWWNLVPRKTIPYNELKDVAKRFSKAGVSHYKTLTLGEAERVLYVGAREAIFALATGTMELKAAISWEAPAEKKVECIQKGKNNQLTPSWPCRLDGELYSATLNNFLGTEPVILRNRGPHYSMKTEYLASWLNEPHFVGSAYVQESVGSGSGDDDKVYFFFSERAVEYDCYAEQVVARVARVCKERPGAAATSPRGGAPRDAAAWPEPGGQALWGDPGGGSMGDVDVSAVCQYHIEDVRKAFEGPYKEYREQAQKWGRYSDQVPSPRPGAYHIEDVRKAFEGPYKEYREQAQKWGRYSDQVPSPRPGACITDWHRQNGVASSLELPDNTLNFAKKHPLMDEPVLPCHNRPLLLKKDANFTRLVVDRVRGLDGASYNVLFIGTGDGWLHKALVLPSRVHLVEELQVFEPAQPIESLVLAHQKHYASRNGHGAVCQFLLQSGARCNAQTHGGATALHRASYCGHVDVARLLLAHGADPGIVDDDGMTSLHKVSGDRYEGTVRAFEVLARGAAQEPEGWRRGVAGVRDAVSKEKQKVKEERRKKLETLNSSREGLESLQDLEDIVRLRKHKKSRTRVVRPKEPEPAATLRSTALHVAIRTGHCECAEHLIACGAEIDAQDKEGDTPIHDAIRLGRFKAVKTLLMYGANLSVRNQDPLGRAPPMLPPGLPHAVCTAQQALPPPRTARVACAGSAVSQSLPSAGEGARAHRQPNNVGSPQEALRPVDLVKDWQRGIRQTLQACANRQRPPRQH</sequence>
<dbReference type="Proteomes" id="UP000031443">
    <property type="component" value="Unassembled WGS sequence"/>
</dbReference>
<evidence type="ECO:0000313" key="8">
    <source>
        <dbReference type="Proteomes" id="UP000031443"/>
    </source>
</evidence>
<dbReference type="GO" id="GO:0045499">
    <property type="term" value="F:chemorepellent activity"/>
    <property type="evidence" value="ECO:0007669"/>
    <property type="project" value="TreeGrafter"/>
</dbReference>
<dbReference type="STRING" id="8469.M7AJZ4"/>
<keyword evidence="8" id="KW-1185">Reference proteome</keyword>
<dbReference type="PROSITE" id="PS50088">
    <property type="entry name" value="ANK_REPEAT"/>
    <property type="match status" value="3"/>
</dbReference>
<dbReference type="Gene3D" id="2.130.10.10">
    <property type="entry name" value="YVTN repeat-like/Quinoprotein amine dehydrogenase"/>
    <property type="match status" value="4"/>
</dbReference>
<protein>
    <submittedName>
        <fullName evidence="7">Semaphorin-4C</fullName>
    </submittedName>
</protein>
<keyword evidence="2" id="KW-0040">ANK repeat</keyword>
<dbReference type="SUPFAM" id="SSF48403">
    <property type="entry name" value="Ankyrin repeat"/>
    <property type="match status" value="2"/>
</dbReference>
<feature type="domain" description="Sema" evidence="6">
    <location>
        <begin position="1"/>
        <end position="460"/>
    </location>
</feature>
<accession>M7AJZ4</accession>
<dbReference type="PROSITE" id="PS50297">
    <property type="entry name" value="ANK_REP_REGION"/>
    <property type="match status" value="3"/>
</dbReference>
<dbReference type="Gene3D" id="1.25.40.20">
    <property type="entry name" value="Ankyrin repeat-containing domain"/>
    <property type="match status" value="2"/>
</dbReference>
<dbReference type="GO" id="GO:0030215">
    <property type="term" value="F:semaphorin receptor binding"/>
    <property type="evidence" value="ECO:0007669"/>
    <property type="project" value="InterPro"/>
</dbReference>
<evidence type="ECO:0000313" key="7">
    <source>
        <dbReference type="EMBL" id="EMP25426.1"/>
    </source>
</evidence>
<feature type="region of interest" description="Disordered" evidence="4">
    <location>
        <begin position="717"/>
        <end position="741"/>
    </location>
</feature>
<dbReference type="InterPro" id="IPR036352">
    <property type="entry name" value="Semap_dom_sf"/>
</dbReference>
<dbReference type="eggNOG" id="KOG0504">
    <property type="taxonomic scope" value="Eukaryota"/>
</dbReference>
<dbReference type="SUPFAM" id="SSF101912">
    <property type="entry name" value="Sema domain"/>
    <property type="match status" value="2"/>
</dbReference>
<feature type="repeat" description="ANK" evidence="2">
    <location>
        <begin position="642"/>
        <end position="674"/>
    </location>
</feature>
<dbReference type="InterPro" id="IPR001627">
    <property type="entry name" value="Semap_dom"/>
</dbReference>
<feature type="signal peptide" evidence="5">
    <location>
        <begin position="1"/>
        <end position="19"/>
    </location>
</feature>
<dbReference type="SMART" id="SM00630">
    <property type="entry name" value="Sema"/>
    <property type="match status" value="1"/>
</dbReference>
<dbReference type="Pfam" id="PF12796">
    <property type="entry name" value="Ank_2"/>
    <property type="match status" value="2"/>
</dbReference>
<dbReference type="AlphaFoldDB" id="M7AJZ4"/>
<dbReference type="SMART" id="SM00248">
    <property type="entry name" value="ANK"/>
    <property type="match status" value="4"/>
</dbReference>